<keyword evidence="2" id="KW-0732">Signal</keyword>
<dbReference type="Gene3D" id="3.40.50.1110">
    <property type="entry name" value="SGNH hydrolase"/>
    <property type="match status" value="1"/>
</dbReference>
<evidence type="ECO:0000259" key="3">
    <source>
        <dbReference type="Pfam" id="PF13472"/>
    </source>
</evidence>
<reference evidence="5" key="1">
    <citation type="journal article" date="2019" name="Int. J. Syst. Evol. Microbiol.">
        <title>The Global Catalogue of Microorganisms (GCM) 10K type strain sequencing project: providing services to taxonomists for standard genome sequencing and annotation.</title>
        <authorList>
            <consortium name="The Broad Institute Genomics Platform"/>
            <consortium name="The Broad Institute Genome Sequencing Center for Infectious Disease"/>
            <person name="Wu L."/>
            <person name="Ma J."/>
        </authorList>
    </citation>
    <scope>NUCLEOTIDE SEQUENCE [LARGE SCALE GENOMIC DNA]</scope>
    <source>
        <strain evidence="5">JCM 18053</strain>
    </source>
</reference>
<comment type="caution">
    <text evidence="4">The sequence shown here is derived from an EMBL/GenBank/DDBJ whole genome shotgun (WGS) entry which is preliminary data.</text>
</comment>
<dbReference type="Proteomes" id="UP001499852">
    <property type="component" value="Unassembled WGS sequence"/>
</dbReference>
<feature type="chain" id="PRO_5046139993" description="SGNH hydrolase-type esterase domain-containing protein" evidence="2">
    <location>
        <begin position="34"/>
        <end position="261"/>
    </location>
</feature>
<comment type="similarity">
    <text evidence="1">Belongs to the 'GDSL' lipolytic enzyme family. Platelet-activating factor acetylhydrolase IB beta/gamma subunits subfamily.</text>
</comment>
<feature type="domain" description="SGNH hydrolase-type esterase" evidence="3">
    <location>
        <begin position="69"/>
        <end position="244"/>
    </location>
</feature>
<organism evidence="4 5">
    <name type="scientific">Prosthecobacter algae</name>
    <dbReference type="NCBI Taxonomy" id="1144682"/>
    <lineage>
        <taxon>Bacteria</taxon>
        <taxon>Pseudomonadati</taxon>
        <taxon>Verrucomicrobiota</taxon>
        <taxon>Verrucomicrobiia</taxon>
        <taxon>Verrucomicrobiales</taxon>
        <taxon>Verrucomicrobiaceae</taxon>
        <taxon>Prosthecobacter</taxon>
    </lineage>
</organism>
<proteinExistence type="inferred from homology"/>
<evidence type="ECO:0000313" key="4">
    <source>
        <dbReference type="EMBL" id="GAA5137948.1"/>
    </source>
</evidence>
<feature type="signal peptide" evidence="2">
    <location>
        <begin position="1"/>
        <end position="33"/>
    </location>
</feature>
<name>A0ABP9P4U3_9BACT</name>
<dbReference type="InterPro" id="IPR036514">
    <property type="entry name" value="SGNH_hydro_sf"/>
</dbReference>
<dbReference type="Pfam" id="PF13472">
    <property type="entry name" value="Lipase_GDSL_2"/>
    <property type="match status" value="1"/>
</dbReference>
<sequence length="261" mass="28613">MIAMVGSYRFHCPPQTMKNILIASALFISGAFAAEPNYAINPVPRDGGWVKRHESFNAISKQGTATLVFLGDSITQGWEGKGKATWEKFYAKRNAANFGIGGDRTEHVLWRLDNGNFDGLKPKLIVLMIGTNNTGHVGRAQKELNGAIYASSAEQTAEGVKAIIGKLQTKAPEAKILLLGIFPRGEKPTDAMRQQNEATNAIIAKLADGKQVHFMDIGKTFLQPDGTLTREVMPDLLHLSEKGYYMWAEAIDPKIKELLGE</sequence>
<evidence type="ECO:0000256" key="1">
    <source>
        <dbReference type="ARBA" id="ARBA00038184"/>
    </source>
</evidence>
<keyword evidence="5" id="KW-1185">Reference proteome</keyword>
<dbReference type="EMBL" id="BAABIA010000003">
    <property type="protein sequence ID" value="GAA5137948.1"/>
    <property type="molecule type" value="Genomic_DNA"/>
</dbReference>
<dbReference type="InterPro" id="IPR013830">
    <property type="entry name" value="SGNH_hydro"/>
</dbReference>
<dbReference type="SUPFAM" id="SSF52266">
    <property type="entry name" value="SGNH hydrolase"/>
    <property type="match status" value="1"/>
</dbReference>
<dbReference type="PANTHER" id="PTHR11852">
    <property type="entry name" value="PLATELET-ACTIVATING FACTOR ACETYLHYDROLASE"/>
    <property type="match status" value="1"/>
</dbReference>
<accession>A0ABP9P4U3</accession>
<dbReference type="PANTHER" id="PTHR11852:SF0">
    <property type="entry name" value="PLATELET-ACTIVATING FACTOR ACETYLHYDROLASE IB SUBUNIT BETA HOMOLOG"/>
    <property type="match status" value="1"/>
</dbReference>
<evidence type="ECO:0000256" key="2">
    <source>
        <dbReference type="SAM" id="SignalP"/>
    </source>
</evidence>
<evidence type="ECO:0000313" key="5">
    <source>
        <dbReference type="Proteomes" id="UP001499852"/>
    </source>
</evidence>
<protein>
    <recommendedName>
        <fullName evidence="3">SGNH hydrolase-type esterase domain-containing protein</fullName>
    </recommendedName>
</protein>
<gene>
    <name evidence="4" type="ORF">GCM10023213_15780</name>
</gene>
<dbReference type="CDD" id="cd01820">
    <property type="entry name" value="PAF_acetylesterase_like"/>
    <property type="match status" value="1"/>
</dbReference>